<evidence type="ECO:0000256" key="6">
    <source>
        <dbReference type="ARBA" id="ARBA00023136"/>
    </source>
</evidence>
<dbReference type="InterPro" id="IPR021832">
    <property type="entry name" value="ANKRD13"/>
</dbReference>
<dbReference type="OMA" id="VAMTNEI"/>
<evidence type="ECO:0000313" key="9">
    <source>
        <dbReference type="Proteomes" id="UP000017246"/>
    </source>
</evidence>
<dbReference type="OrthoDB" id="1585644at2759"/>
<dbReference type="eggNOG" id="KOG0522">
    <property type="taxonomic scope" value="Eukaryota"/>
</dbReference>
<sequence length="406" mass="47288">MEIDEEYPLHFCAFHGSPEFEMLIRNADLNQINKRDPYVRQGYLLFREQLSNNGQSSLISQNLLKIPDFILDFRWEFRTWVPFLARHLPSDNCRLFKKANLIRLDTTLLDFKNRSWVRGQLSIIVDGNKPFESRTCLIDHEHRSYQILDGTMARENSDEWLNETVQTSLHMPLIRMHMDFTRLSCKKETSKLPWLKDNVPEKIGPYNTQNYSINHVKISVKKRSEHLTKEDVRFLSTLHSHIKQGTVNSAVKLVQDRASAVNEETADGVKLPRLTPRVTWRTYRSWKLQDNDLYIGRKPVLKLQTNEMKLNVAMTNEIDFNITYLLDMFKCFSPLRKFTKLDETILSSLPPGFPVRIDVPVSPGITGRVTFKSVELCEGDKMTNSGFVLRDELFKIPMGYISSDVL</sequence>
<dbReference type="GO" id="GO:0005783">
    <property type="term" value="C:endoplasmic reticulum"/>
    <property type="evidence" value="ECO:0007669"/>
    <property type="project" value="UniProtKB-SubCell"/>
</dbReference>
<reference evidence="8" key="1">
    <citation type="journal article" date="2013" name="Nature">
        <title>The genomes of four tapeworm species reveal adaptations to parasitism.</title>
        <authorList>
            <person name="Tsai I.J."/>
            <person name="Zarowiecki M."/>
            <person name="Holroyd N."/>
            <person name="Garciarrubio A."/>
            <person name="Sanchez-Flores A."/>
            <person name="Brooks K.L."/>
            <person name="Tracey A."/>
            <person name="Bobes R.J."/>
            <person name="Fragoso G."/>
            <person name="Sciutto E."/>
            <person name="Aslett M."/>
            <person name="Beasley H."/>
            <person name="Bennett H.M."/>
            <person name="Cai J."/>
            <person name="Camicia F."/>
            <person name="Clark R."/>
            <person name="Cucher M."/>
            <person name="De Silva N."/>
            <person name="Day T.A."/>
            <person name="Deplazes P."/>
            <person name="Estrada K."/>
            <person name="Fernandez C."/>
            <person name="Holland P.W."/>
            <person name="Hou J."/>
            <person name="Hu S."/>
            <person name="Huckvale T."/>
            <person name="Hung S.S."/>
            <person name="Kamenetzky L."/>
            <person name="Keane J.A."/>
            <person name="Kiss F."/>
            <person name="Koziol U."/>
            <person name="Lambert O."/>
            <person name="Liu K."/>
            <person name="Luo X."/>
            <person name="Luo Y."/>
            <person name="Macchiaroli N."/>
            <person name="Nichol S."/>
            <person name="Paps J."/>
            <person name="Parkinson J."/>
            <person name="Pouchkina-Stantcheva N."/>
            <person name="Riddiford N."/>
            <person name="Rosenzvit M."/>
            <person name="Salinas G."/>
            <person name="Wasmuth J.D."/>
            <person name="Zamanian M."/>
            <person name="Zheng Y."/>
            <person name="Cai X."/>
            <person name="Soberon X."/>
            <person name="Olson P.D."/>
            <person name="Laclette J.P."/>
            <person name="Brehm K."/>
            <person name="Berriman M."/>
            <person name="Garciarrubio A."/>
            <person name="Bobes R.J."/>
            <person name="Fragoso G."/>
            <person name="Sanchez-Flores A."/>
            <person name="Estrada K."/>
            <person name="Cevallos M.A."/>
            <person name="Morett E."/>
            <person name="Gonzalez V."/>
            <person name="Portillo T."/>
            <person name="Ochoa-Leyva A."/>
            <person name="Jose M.V."/>
            <person name="Sciutto E."/>
            <person name="Landa A."/>
            <person name="Jimenez L."/>
            <person name="Valdes V."/>
            <person name="Carrero J.C."/>
            <person name="Larralde C."/>
            <person name="Morales-Montor J."/>
            <person name="Limon-Lason J."/>
            <person name="Soberon X."/>
            <person name="Laclette J.P."/>
        </authorList>
    </citation>
    <scope>NUCLEOTIDE SEQUENCE [LARGE SCALE GENOMIC DNA]</scope>
</reference>
<keyword evidence="4" id="KW-0256">Endoplasmic reticulum</keyword>
<dbReference type="GO" id="GO:0005102">
    <property type="term" value="F:signaling receptor binding"/>
    <property type="evidence" value="ECO:0007669"/>
    <property type="project" value="TreeGrafter"/>
</dbReference>
<evidence type="ECO:0000256" key="3">
    <source>
        <dbReference type="ARBA" id="ARBA00022737"/>
    </source>
</evidence>
<reference evidence="8" key="2">
    <citation type="submission" date="2015-11" db="EMBL/GenBank/DDBJ databases">
        <authorList>
            <person name="Zhang Y."/>
            <person name="Guo Z."/>
        </authorList>
    </citation>
    <scope>NUCLEOTIDE SEQUENCE</scope>
</reference>
<evidence type="ECO:0000313" key="8">
    <source>
        <dbReference type="EMBL" id="CUT99623.1"/>
    </source>
</evidence>
<dbReference type="PANTHER" id="PTHR12447">
    <property type="entry name" value="ANKYRIN REPEAT DOMAIN-CONTAINING PROTEIN 13"/>
    <property type="match status" value="1"/>
</dbReference>
<evidence type="ECO:0000256" key="2">
    <source>
        <dbReference type="ARBA" id="ARBA00004308"/>
    </source>
</evidence>
<name>A0A068YAB1_ECHMU</name>
<feature type="domain" description="Ankyrin repeat" evidence="7">
    <location>
        <begin position="103"/>
        <end position="400"/>
    </location>
</feature>
<evidence type="ECO:0000256" key="5">
    <source>
        <dbReference type="ARBA" id="ARBA00023043"/>
    </source>
</evidence>
<evidence type="ECO:0000256" key="1">
    <source>
        <dbReference type="ARBA" id="ARBA00004240"/>
    </source>
</evidence>
<keyword evidence="9" id="KW-1185">Reference proteome</keyword>
<dbReference type="InterPro" id="IPR055285">
    <property type="entry name" value="ANKRD13_C"/>
</dbReference>
<dbReference type="Pfam" id="PF11904">
    <property type="entry name" value="ANKRD13_C"/>
    <property type="match status" value="1"/>
</dbReference>
<organism evidence="8 9">
    <name type="scientific">Echinococcus multilocularis</name>
    <name type="common">Fox tapeworm</name>
    <dbReference type="NCBI Taxonomy" id="6211"/>
    <lineage>
        <taxon>Eukaryota</taxon>
        <taxon>Metazoa</taxon>
        <taxon>Spiralia</taxon>
        <taxon>Lophotrochozoa</taxon>
        <taxon>Platyhelminthes</taxon>
        <taxon>Cestoda</taxon>
        <taxon>Eucestoda</taxon>
        <taxon>Cyclophyllidea</taxon>
        <taxon>Taeniidae</taxon>
        <taxon>Echinococcus</taxon>
    </lineage>
</organism>
<keyword evidence="3" id="KW-0677">Repeat</keyword>
<dbReference type="Proteomes" id="UP000017246">
    <property type="component" value="Unassembled WGS sequence"/>
</dbReference>
<dbReference type="GO" id="GO:0006621">
    <property type="term" value="P:protein retention in ER lumen"/>
    <property type="evidence" value="ECO:0007669"/>
    <property type="project" value="TreeGrafter"/>
</dbReference>
<comment type="subcellular location">
    <subcellularLocation>
        <location evidence="2">Endomembrane system</location>
    </subcellularLocation>
    <subcellularLocation>
        <location evidence="1">Endoplasmic reticulum</location>
    </subcellularLocation>
</comment>
<dbReference type="EMBL" id="LN902845">
    <property type="protein sequence ID" value="CUT99623.1"/>
    <property type="molecule type" value="Genomic_DNA"/>
</dbReference>
<evidence type="ECO:0000256" key="4">
    <source>
        <dbReference type="ARBA" id="ARBA00022824"/>
    </source>
</evidence>
<dbReference type="PANTHER" id="PTHR12447:SF25">
    <property type="entry name" value="ANKYRIN REPEAT DOMAIN-CONTAINING PROTEIN 13C"/>
    <property type="match status" value="1"/>
</dbReference>
<keyword evidence="6" id="KW-0472">Membrane</keyword>
<dbReference type="AlphaFoldDB" id="A0A068YAB1"/>
<evidence type="ECO:0000259" key="7">
    <source>
        <dbReference type="Pfam" id="PF11904"/>
    </source>
</evidence>
<protein>
    <submittedName>
        <fullName evidence="8">Ankyrin repeat containing protein</fullName>
    </submittedName>
</protein>
<dbReference type="STRING" id="6211.A0A068YAB1"/>
<keyword evidence="5" id="KW-0040">ANK repeat</keyword>
<proteinExistence type="predicted"/>
<accession>A0A068YAB1</accession>